<dbReference type="GO" id="GO:0005524">
    <property type="term" value="F:ATP binding"/>
    <property type="evidence" value="ECO:0007669"/>
    <property type="project" value="InterPro"/>
</dbReference>
<dbReference type="PANTHER" id="PTHR23257">
    <property type="entry name" value="SERINE-THREONINE PROTEIN KINASE"/>
    <property type="match status" value="1"/>
</dbReference>
<evidence type="ECO:0000313" key="2">
    <source>
        <dbReference type="EMBL" id="KZO99032.1"/>
    </source>
</evidence>
<keyword evidence="2" id="KW-0808">Transferase</keyword>
<keyword evidence="3" id="KW-1185">Reference proteome</keyword>
<protein>
    <submittedName>
        <fullName evidence="2">Kinase-like protein</fullName>
    </submittedName>
</protein>
<reference evidence="2 3" key="1">
    <citation type="journal article" date="2016" name="Mol. Biol. Evol.">
        <title>Comparative Genomics of Early-Diverging Mushroom-Forming Fungi Provides Insights into the Origins of Lignocellulose Decay Capabilities.</title>
        <authorList>
            <person name="Nagy L.G."/>
            <person name="Riley R."/>
            <person name="Tritt A."/>
            <person name="Adam C."/>
            <person name="Daum C."/>
            <person name="Floudas D."/>
            <person name="Sun H."/>
            <person name="Yadav J.S."/>
            <person name="Pangilinan J."/>
            <person name="Larsson K.H."/>
            <person name="Matsuura K."/>
            <person name="Barry K."/>
            <person name="Labutti K."/>
            <person name="Kuo R."/>
            <person name="Ohm R.A."/>
            <person name="Bhattacharya S.S."/>
            <person name="Shirouzu T."/>
            <person name="Yoshinaga Y."/>
            <person name="Martin F.M."/>
            <person name="Grigoriev I.V."/>
            <person name="Hibbett D.S."/>
        </authorList>
    </citation>
    <scope>NUCLEOTIDE SEQUENCE [LARGE SCALE GENOMIC DNA]</scope>
    <source>
        <strain evidence="2 3">TUFC12733</strain>
    </source>
</reference>
<organism evidence="2 3">
    <name type="scientific">Calocera viscosa (strain TUFC12733)</name>
    <dbReference type="NCBI Taxonomy" id="1330018"/>
    <lineage>
        <taxon>Eukaryota</taxon>
        <taxon>Fungi</taxon>
        <taxon>Dikarya</taxon>
        <taxon>Basidiomycota</taxon>
        <taxon>Agaricomycotina</taxon>
        <taxon>Dacrymycetes</taxon>
        <taxon>Dacrymycetales</taxon>
        <taxon>Dacrymycetaceae</taxon>
        <taxon>Calocera</taxon>
    </lineage>
</organism>
<feature type="domain" description="Protein kinase" evidence="1">
    <location>
        <begin position="1"/>
        <end position="230"/>
    </location>
</feature>
<dbReference type="InterPro" id="IPR011009">
    <property type="entry name" value="Kinase-like_dom_sf"/>
</dbReference>
<dbReference type="GO" id="GO:0004672">
    <property type="term" value="F:protein kinase activity"/>
    <property type="evidence" value="ECO:0007669"/>
    <property type="project" value="InterPro"/>
</dbReference>
<dbReference type="InterPro" id="IPR000719">
    <property type="entry name" value="Prot_kinase_dom"/>
</dbReference>
<accession>A0A167PQL2</accession>
<dbReference type="PANTHER" id="PTHR23257:SF963">
    <property type="entry name" value="AT08303P"/>
    <property type="match status" value="1"/>
</dbReference>
<sequence length="238" mass="26540">MTTWIRLSHPNVLELYGISAHGAYKFALVSPWMEYGDVTGYIRTYPHVKRSALVLDIIQGLSYLHSLRPPIVHGHLTGKNVLIRPTGKACLAHVGLAAVWLDQVESAGDSAEDSCVSPVYALRWLSPERVMPEHYGLTVPSSFIPEADIYAFGMVVYEIFAGKLPFYDFLNPWAVLAAIHRGERPQHPGSTARENGLSDTMWGIVQDCWQENYKERPSANELVERVAAVVITDHVSDL</sequence>
<name>A0A167PQL2_CALVF</name>
<dbReference type="STRING" id="1330018.A0A167PQL2"/>
<dbReference type="Proteomes" id="UP000076738">
    <property type="component" value="Unassembled WGS sequence"/>
</dbReference>
<dbReference type="PIRSF" id="PIRSF000654">
    <property type="entry name" value="Integrin-linked_kinase"/>
    <property type="match status" value="1"/>
</dbReference>
<dbReference type="PROSITE" id="PS50011">
    <property type="entry name" value="PROTEIN_KINASE_DOM"/>
    <property type="match status" value="1"/>
</dbReference>
<dbReference type="Pfam" id="PF07714">
    <property type="entry name" value="PK_Tyr_Ser-Thr"/>
    <property type="match status" value="1"/>
</dbReference>
<dbReference type="InterPro" id="IPR050167">
    <property type="entry name" value="Ser_Thr_protein_kinase"/>
</dbReference>
<dbReference type="OrthoDB" id="346907at2759"/>
<dbReference type="InterPro" id="IPR001245">
    <property type="entry name" value="Ser-Thr/Tyr_kinase_cat_dom"/>
</dbReference>
<dbReference type="SUPFAM" id="SSF56112">
    <property type="entry name" value="Protein kinase-like (PK-like)"/>
    <property type="match status" value="1"/>
</dbReference>
<dbReference type="EMBL" id="KV417273">
    <property type="protein sequence ID" value="KZO99032.1"/>
    <property type="molecule type" value="Genomic_DNA"/>
</dbReference>
<dbReference type="GO" id="GO:0007165">
    <property type="term" value="P:signal transduction"/>
    <property type="evidence" value="ECO:0007669"/>
    <property type="project" value="TreeGrafter"/>
</dbReference>
<dbReference type="GO" id="GO:0005737">
    <property type="term" value="C:cytoplasm"/>
    <property type="evidence" value="ECO:0007669"/>
    <property type="project" value="TreeGrafter"/>
</dbReference>
<evidence type="ECO:0000313" key="3">
    <source>
        <dbReference type="Proteomes" id="UP000076738"/>
    </source>
</evidence>
<proteinExistence type="predicted"/>
<dbReference type="AlphaFoldDB" id="A0A167PQL2"/>
<dbReference type="Gene3D" id="1.10.510.10">
    <property type="entry name" value="Transferase(Phosphotransferase) domain 1"/>
    <property type="match status" value="1"/>
</dbReference>
<gene>
    <name evidence="2" type="ORF">CALVIDRAFT_397245</name>
</gene>
<evidence type="ECO:0000259" key="1">
    <source>
        <dbReference type="PROSITE" id="PS50011"/>
    </source>
</evidence>
<keyword evidence="2" id="KW-0418">Kinase</keyword>